<accession>A0A2I6SGV9</accession>
<organism evidence="3">
    <name type="scientific">Microplitis mediator bracovirus</name>
    <dbReference type="NCBI Taxonomy" id="1836595"/>
    <lineage>
        <taxon>Viruses</taxon>
        <taxon>Viruses incertae sedis</taxon>
        <taxon>Polydnaviriformidae</taxon>
        <taxon>Bracoviriform</taxon>
    </lineage>
</organism>
<dbReference type="PANTHER" id="PTHR19134">
    <property type="entry name" value="RECEPTOR-TYPE TYROSINE-PROTEIN PHOSPHATASE"/>
    <property type="match status" value="1"/>
</dbReference>
<evidence type="ECO:0000256" key="1">
    <source>
        <dbReference type="ARBA" id="ARBA00009580"/>
    </source>
</evidence>
<dbReference type="SUPFAM" id="SSF52799">
    <property type="entry name" value="(Phosphotyrosine protein) phosphatases II"/>
    <property type="match status" value="1"/>
</dbReference>
<dbReference type="PROSITE" id="PS50055">
    <property type="entry name" value="TYR_PHOSPHATASE_PTP"/>
    <property type="match status" value="1"/>
</dbReference>
<dbReference type="InterPro" id="IPR050348">
    <property type="entry name" value="Protein-Tyr_Phosphatase"/>
</dbReference>
<dbReference type="PRINTS" id="PR00700">
    <property type="entry name" value="PRTYPHPHTASE"/>
</dbReference>
<dbReference type="InterPro" id="IPR029021">
    <property type="entry name" value="Prot-tyrosine_phosphatase-like"/>
</dbReference>
<dbReference type="InterPro" id="IPR003595">
    <property type="entry name" value="Tyr_Pase_cat"/>
</dbReference>
<protein>
    <submittedName>
        <fullName evidence="3">Putative tyrosine phosphatase 1</fullName>
    </submittedName>
</protein>
<dbReference type="Gene3D" id="3.90.190.10">
    <property type="entry name" value="Protein tyrosine phosphatase superfamily"/>
    <property type="match status" value="1"/>
</dbReference>
<dbReference type="InterPro" id="IPR000242">
    <property type="entry name" value="PTP_cat"/>
</dbReference>
<evidence type="ECO:0000259" key="2">
    <source>
        <dbReference type="PROSITE" id="PS50055"/>
    </source>
</evidence>
<name>A0A2I6SGV9_9VIRU</name>
<dbReference type="GO" id="GO:0004725">
    <property type="term" value="F:protein tyrosine phosphatase activity"/>
    <property type="evidence" value="ECO:0007669"/>
    <property type="project" value="InterPro"/>
</dbReference>
<dbReference type="SMART" id="SM00194">
    <property type="entry name" value="PTPc"/>
    <property type="match status" value="1"/>
</dbReference>
<reference evidence="3" key="1">
    <citation type="submission" date="2017-10" db="EMBL/GenBank/DDBJ databases">
        <authorList>
            <person name="Banno H."/>
            <person name="Chua N.-H."/>
        </authorList>
    </citation>
    <scope>NUCLEOTIDE SEQUENCE</scope>
    <source>
        <strain evidence="3">HeBei</strain>
    </source>
</reference>
<dbReference type="SMART" id="SM00404">
    <property type="entry name" value="PTPc_motif"/>
    <property type="match status" value="1"/>
</dbReference>
<dbReference type="PANTHER" id="PTHR19134:SF534">
    <property type="entry name" value="LD27988P"/>
    <property type="match status" value="1"/>
</dbReference>
<gene>
    <name evidence="3" type="ORF">MmBV_COP1</name>
</gene>
<comment type="similarity">
    <text evidence="1">Belongs to the protein-tyrosine phosphatase family.</text>
</comment>
<sequence length="299" mass="34678">MIMPFEDKRMKTMDFMNFIQQPDSLSCIIQEHRAMVPKQEEGASSSSNQAVDKTQNDNNLLPIVQLLCSRVNLLSKEKVLGARFVDGYKHKRKYIVTTNSCENNTDKYLQMVWDKNVRIVVMTSLFVEKDNFNRFWSSNEGTVVVCNNFQIETLKIVRNPHFVLSSLVLTDQKGQARNLSHFQYTAWPADNFAHDPEIFLDFFFNISNLYDDLKKHETFKNVGPIIVDCIGKNSSSEIFCVLDICVTELKKTGLLSIANTVKKIRQQKHDCMNRLSDYVFCYHLIHAYLSMQYYTANMC</sequence>
<proteinExistence type="inferred from homology"/>
<dbReference type="Pfam" id="PF00102">
    <property type="entry name" value="Y_phosphatase"/>
    <property type="match status" value="1"/>
</dbReference>
<dbReference type="EMBL" id="MG384818">
    <property type="protein sequence ID" value="AUO16825.1"/>
    <property type="molecule type" value="Genomic_DNA"/>
</dbReference>
<feature type="domain" description="Tyrosine-protein phosphatase" evidence="2">
    <location>
        <begin position="59"/>
        <end position="288"/>
    </location>
</feature>
<evidence type="ECO:0000313" key="3">
    <source>
        <dbReference type="EMBL" id="AUO16825.1"/>
    </source>
</evidence>